<dbReference type="RefSeq" id="WP_014259700.1">
    <property type="nucleotide sequence ID" value="NC_016629.1"/>
</dbReference>
<sequence length="92" mass="10345">MSRYTLTVLGLEISFVTDAGSTRIYDARDHVEKQYSLLNQDGKNLSKEKLLTVLALSLADDSLQSTQKLREFEETIDRLLEKIDLANAKAAL</sequence>
<dbReference type="SUPFAM" id="SSF102829">
    <property type="entry name" value="Cell division protein ZapA-like"/>
    <property type="match status" value="1"/>
</dbReference>
<gene>
    <name evidence="2" type="ORF">Desaf_1588</name>
</gene>
<proteinExistence type="predicted"/>
<dbReference type="HOGENOM" id="CLU_188987_0_0_7"/>
<evidence type="ECO:0000313" key="3">
    <source>
        <dbReference type="Proteomes" id="UP000007844"/>
    </source>
</evidence>
<name>F3Z126_DESAF</name>
<protein>
    <recommendedName>
        <fullName evidence="4">Cell division protein ZapA</fullName>
    </recommendedName>
</protein>
<dbReference type="EMBL" id="CP003221">
    <property type="protein sequence ID" value="EGJ49924.1"/>
    <property type="molecule type" value="Genomic_DNA"/>
</dbReference>
<dbReference type="AlphaFoldDB" id="F3Z126"/>
<reference evidence="2 3" key="1">
    <citation type="journal article" date="2011" name="J. Bacteriol.">
        <title>Genome sequence of the mercury-methylating and pleomorphic Desulfovibrio africanus Strain Walvis Bay.</title>
        <authorList>
            <person name="Brown S.D."/>
            <person name="Wall J.D."/>
            <person name="Kucken A.M."/>
            <person name="Gilmour C.C."/>
            <person name="Podar M."/>
            <person name="Brandt C.C."/>
            <person name="Teshima H."/>
            <person name="Detter J.C."/>
            <person name="Han C.S."/>
            <person name="Land M.L."/>
            <person name="Lucas S."/>
            <person name="Han J."/>
            <person name="Pennacchio L."/>
            <person name="Nolan M."/>
            <person name="Pitluck S."/>
            <person name="Woyke T."/>
            <person name="Goodwin L."/>
            <person name="Palumbo A.V."/>
            <person name="Elias D.A."/>
        </authorList>
    </citation>
    <scope>NUCLEOTIDE SEQUENCE [LARGE SCALE GENOMIC DNA]</scope>
    <source>
        <strain evidence="2 3">Walvis Bay</strain>
    </source>
</reference>
<dbReference type="STRING" id="690850.Desaf_1588"/>
<evidence type="ECO:0000313" key="2">
    <source>
        <dbReference type="EMBL" id="EGJ49924.1"/>
    </source>
</evidence>
<evidence type="ECO:0008006" key="4">
    <source>
        <dbReference type="Google" id="ProtNLM"/>
    </source>
</evidence>
<keyword evidence="1" id="KW-0175">Coiled coil</keyword>
<dbReference type="InterPro" id="IPR036192">
    <property type="entry name" value="Cell_div_ZapA-like_sf"/>
</dbReference>
<organism evidence="2 3">
    <name type="scientific">Desulfocurvibacter africanus subsp. africanus str. Walvis Bay</name>
    <dbReference type="NCBI Taxonomy" id="690850"/>
    <lineage>
        <taxon>Bacteria</taxon>
        <taxon>Pseudomonadati</taxon>
        <taxon>Thermodesulfobacteriota</taxon>
        <taxon>Desulfovibrionia</taxon>
        <taxon>Desulfovibrionales</taxon>
        <taxon>Desulfovibrionaceae</taxon>
        <taxon>Desulfocurvibacter</taxon>
    </lineage>
</organism>
<dbReference type="Proteomes" id="UP000007844">
    <property type="component" value="Chromosome"/>
</dbReference>
<dbReference type="Pfam" id="PF05164">
    <property type="entry name" value="ZapA"/>
    <property type="match status" value="1"/>
</dbReference>
<accession>F3Z126</accession>
<dbReference type="eggNOG" id="COG3027">
    <property type="taxonomic scope" value="Bacteria"/>
</dbReference>
<dbReference type="KEGG" id="daf:Desaf_1588"/>
<evidence type="ECO:0000256" key="1">
    <source>
        <dbReference type="SAM" id="Coils"/>
    </source>
</evidence>
<feature type="coiled-coil region" evidence="1">
    <location>
        <begin position="62"/>
        <end position="89"/>
    </location>
</feature>
<keyword evidence="3" id="KW-1185">Reference proteome</keyword>
<dbReference type="InterPro" id="IPR007838">
    <property type="entry name" value="Cell_div_ZapA-like"/>
</dbReference>